<evidence type="ECO:0000313" key="4">
    <source>
        <dbReference type="Proteomes" id="UP001190700"/>
    </source>
</evidence>
<proteinExistence type="predicted"/>
<feature type="region of interest" description="Disordered" evidence="1">
    <location>
        <begin position="92"/>
        <end position="115"/>
    </location>
</feature>
<dbReference type="Pfam" id="PF00856">
    <property type="entry name" value="SET"/>
    <property type="match status" value="1"/>
</dbReference>
<dbReference type="InterPro" id="IPR044237">
    <property type="entry name" value="ATXR2-like"/>
</dbReference>
<dbReference type="InterPro" id="IPR001214">
    <property type="entry name" value="SET_dom"/>
</dbReference>
<reference evidence="3 4" key="1">
    <citation type="journal article" date="2015" name="Genome Biol. Evol.">
        <title>Comparative Genomics of a Bacterivorous Green Alga Reveals Evolutionary Causalities and Consequences of Phago-Mixotrophic Mode of Nutrition.</title>
        <authorList>
            <person name="Burns J.A."/>
            <person name="Paasch A."/>
            <person name="Narechania A."/>
            <person name="Kim E."/>
        </authorList>
    </citation>
    <scope>NUCLEOTIDE SEQUENCE [LARGE SCALE GENOMIC DNA]</scope>
    <source>
        <strain evidence="3 4">PLY_AMNH</strain>
    </source>
</reference>
<accession>A0AAE0F758</accession>
<keyword evidence="4" id="KW-1185">Reference proteome</keyword>
<dbReference type="Gene3D" id="2.170.270.10">
    <property type="entry name" value="SET domain"/>
    <property type="match status" value="1"/>
</dbReference>
<evidence type="ECO:0000313" key="3">
    <source>
        <dbReference type="EMBL" id="KAK3254526.1"/>
    </source>
</evidence>
<dbReference type="SMART" id="SM00317">
    <property type="entry name" value="SET"/>
    <property type="match status" value="1"/>
</dbReference>
<dbReference type="PROSITE" id="PS50280">
    <property type="entry name" value="SET"/>
    <property type="match status" value="1"/>
</dbReference>
<dbReference type="Proteomes" id="UP001190700">
    <property type="component" value="Unassembled WGS sequence"/>
</dbReference>
<protein>
    <recommendedName>
        <fullName evidence="2">SET domain-containing protein</fullName>
    </recommendedName>
</protein>
<dbReference type="PANTHER" id="PTHR47436:SF1">
    <property type="entry name" value="SET DOMAIN-CONTAINING PROTEIN"/>
    <property type="match status" value="1"/>
</dbReference>
<feature type="domain" description="SET" evidence="2">
    <location>
        <begin position="28"/>
        <end position="402"/>
    </location>
</feature>
<organism evidence="3 4">
    <name type="scientific">Cymbomonas tetramitiformis</name>
    <dbReference type="NCBI Taxonomy" id="36881"/>
    <lineage>
        <taxon>Eukaryota</taxon>
        <taxon>Viridiplantae</taxon>
        <taxon>Chlorophyta</taxon>
        <taxon>Pyramimonadophyceae</taxon>
        <taxon>Pyramimonadales</taxon>
        <taxon>Pyramimonadaceae</taxon>
        <taxon>Cymbomonas</taxon>
    </lineage>
</organism>
<sequence length="450" mass="48979">MYDSLLVDSSKEEFEEYFHQLTSTGECFGLRVADAGVDDRGCERGKGLFATRDFNPGDVVLIEPPLVAAQHTSNKQHAAVCSMWQTQALEAGSPESFSPGFSASTTPASVPPSEGFPMPETVKCSGGCGELYCSSSCAQAAWSAHHCLLCDGPRQGEDQNLSALHEFKSHADSTNDIFHVAAQVVASTALLADKERVAVEDEGGSGGQWWWWELPGDPKSDAALLKAWTRYRVGWKRIWWECVALPDDVDPEDEPVFRGQMQSLAQRSLELLSAALPQCAERYPALFSLDVYGSIIGLFELNNLALVVASPVEDYFIHISDLPSGPDKDAADAVTQPLLDALDTDYDIPCEGTGYYAIQACVNHSCGPNTHAFKRDQDVDGRAVLLAKTAIAAGEEITISYVNEEEGLKARRAALADYGFLCRCERCISDDLKRKAKQAKLKKKSGKKPA</sequence>
<dbReference type="GO" id="GO:0008168">
    <property type="term" value="F:methyltransferase activity"/>
    <property type="evidence" value="ECO:0007669"/>
    <property type="project" value="InterPro"/>
</dbReference>
<gene>
    <name evidence="3" type="ORF">CYMTET_36259</name>
</gene>
<feature type="compositionally biased region" description="Low complexity" evidence="1">
    <location>
        <begin position="102"/>
        <end position="113"/>
    </location>
</feature>
<evidence type="ECO:0000259" key="2">
    <source>
        <dbReference type="PROSITE" id="PS50280"/>
    </source>
</evidence>
<evidence type="ECO:0000256" key="1">
    <source>
        <dbReference type="SAM" id="MobiDB-lite"/>
    </source>
</evidence>
<dbReference type="InterPro" id="IPR046341">
    <property type="entry name" value="SET_dom_sf"/>
</dbReference>
<comment type="caution">
    <text evidence="3">The sequence shown here is derived from an EMBL/GenBank/DDBJ whole genome shotgun (WGS) entry which is preliminary data.</text>
</comment>
<name>A0AAE0F758_9CHLO</name>
<dbReference type="AlphaFoldDB" id="A0AAE0F758"/>
<dbReference type="SUPFAM" id="SSF82199">
    <property type="entry name" value="SET domain"/>
    <property type="match status" value="1"/>
</dbReference>
<dbReference type="CDD" id="cd20071">
    <property type="entry name" value="SET_SMYD"/>
    <property type="match status" value="1"/>
</dbReference>
<dbReference type="PANTHER" id="PTHR47436">
    <property type="entry name" value="HISTONE-LYSINE N-METHYLTRANSFERASE ATXR2"/>
    <property type="match status" value="1"/>
</dbReference>
<dbReference type="EMBL" id="LGRX02023472">
    <property type="protein sequence ID" value="KAK3254526.1"/>
    <property type="molecule type" value="Genomic_DNA"/>
</dbReference>